<accession>A0A0B4E9L0</accession>
<dbReference type="InterPro" id="IPR050177">
    <property type="entry name" value="Lipid_A_modif_metabolic_enz"/>
</dbReference>
<proteinExistence type="predicted"/>
<evidence type="ECO:0000259" key="1">
    <source>
        <dbReference type="Pfam" id="PF01370"/>
    </source>
</evidence>
<dbReference type="OrthoDB" id="7941246at2"/>
<dbReference type="Gene3D" id="3.40.50.720">
    <property type="entry name" value="NAD(P)-binding Rossmann-like Domain"/>
    <property type="match status" value="1"/>
</dbReference>
<protein>
    <submittedName>
        <fullName evidence="2">Epimerase</fullName>
    </submittedName>
</protein>
<organism evidence="2 3">
    <name type="scientific">Pseudarthrobacter phenanthrenivorans</name>
    <name type="common">Arthrobacter phenanthrenivorans</name>
    <dbReference type="NCBI Taxonomy" id="361575"/>
    <lineage>
        <taxon>Bacteria</taxon>
        <taxon>Bacillati</taxon>
        <taxon>Actinomycetota</taxon>
        <taxon>Actinomycetes</taxon>
        <taxon>Micrococcales</taxon>
        <taxon>Micrococcaceae</taxon>
        <taxon>Pseudarthrobacter</taxon>
    </lineage>
</organism>
<sequence>MRVTVIGGSGHIGSFLVPRLVRAGHEVTTISRGTSRPYIDAPEWQQVHQVSADREREDRDGTFGDRVAALKPDAVVDLVCFTLESAASLVQRLRGEVGHLLHCGSIWRYGQSLKLPIREGSGSAAAPFGDYGIEKNRIAVMLQEETARGGLATTSLHPGHIVGPGWHPIGPLGNLDPVVWHQISAGRPLRVPGSGAELMHHVHADDVAQAFELAISRREAAAGEDFNIVAPTALTVRGYADIASAWFGHAAVLETVSWERFREDTSKEYAESSWGHLYRSQCFSIGKAASVLGYAPRYEPEQAIYESIQWLVDHGQLHVARPLGVPAG</sequence>
<dbReference type="PANTHER" id="PTHR43245">
    <property type="entry name" value="BIFUNCTIONAL POLYMYXIN RESISTANCE PROTEIN ARNA"/>
    <property type="match status" value="1"/>
</dbReference>
<gene>
    <name evidence="2" type="ORF">RM50_18655</name>
</gene>
<name>A0A0B4E9L0_PSEPS</name>
<dbReference type="SUPFAM" id="SSF51735">
    <property type="entry name" value="NAD(P)-binding Rossmann-fold domains"/>
    <property type="match status" value="1"/>
</dbReference>
<evidence type="ECO:0000313" key="2">
    <source>
        <dbReference type="EMBL" id="KIC63308.1"/>
    </source>
</evidence>
<evidence type="ECO:0000313" key="3">
    <source>
        <dbReference type="Proteomes" id="UP000031196"/>
    </source>
</evidence>
<dbReference type="InterPro" id="IPR001509">
    <property type="entry name" value="Epimerase_deHydtase"/>
</dbReference>
<reference evidence="2 3" key="1">
    <citation type="submission" date="2014-12" db="EMBL/GenBank/DDBJ databases">
        <title>Genome sequencing of Arthrobacter phenanthrenivorans SWC37.</title>
        <authorList>
            <person name="Tan P.W."/>
            <person name="Chan K.-G."/>
        </authorList>
    </citation>
    <scope>NUCLEOTIDE SEQUENCE [LARGE SCALE GENOMIC DNA]</scope>
    <source>
        <strain evidence="2 3">SWC37</strain>
    </source>
</reference>
<dbReference type="EMBL" id="JWTB01000042">
    <property type="protein sequence ID" value="KIC63308.1"/>
    <property type="molecule type" value="Genomic_DNA"/>
</dbReference>
<dbReference type="Proteomes" id="UP000031196">
    <property type="component" value="Unassembled WGS sequence"/>
</dbReference>
<comment type="caution">
    <text evidence="2">The sequence shown here is derived from an EMBL/GenBank/DDBJ whole genome shotgun (WGS) entry which is preliminary data.</text>
</comment>
<feature type="domain" description="NAD-dependent epimerase/dehydratase" evidence="1">
    <location>
        <begin position="3"/>
        <end position="228"/>
    </location>
</feature>
<dbReference type="RefSeq" id="WP_043455827.1">
    <property type="nucleotide sequence ID" value="NZ_JWTB01000042.1"/>
</dbReference>
<dbReference type="Pfam" id="PF01370">
    <property type="entry name" value="Epimerase"/>
    <property type="match status" value="1"/>
</dbReference>
<dbReference type="AlphaFoldDB" id="A0A0B4E9L0"/>
<dbReference type="InterPro" id="IPR036291">
    <property type="entry name" value="NAD(P)-bd_dom_sf"/>
</dbReference>